<organism evidence="9 10">
    <name type="scientific">Adiantum capillus-veneris</name>
    <name type="common">Maidenhair fern</name>
    <dbReference type="NCBI Taxonomy" id="13818"/>
    <lineage>
        <taxon>Eukaryota</taxon>
        <taxon>Viridiplantae</taxon>
        <taxon>Streptophyta</taxon>
        <taxon>Embryophyta</taxon>
        <taxon>Tracheophyta</taxon>
        <taxon>Polypodiopsida</taxon>
        <taxon>Polypodiidae</taxon>
        <taxon>Polypodiales</taxon>
        <taxon>Pteridineae</taxon>
        <taxon>Pteridaceae</taxon>
        <taxon>Vittarioideae</taxon>
        <taxon>Adiantum</taxon>
    </lineage>
</organism>
<feature type="domain" description="Calcineurin-like phosphoesterase" evidence="8">
    <location>
        <begin position="83"/>
        <end position="299"/>
    </location>
</feature>
<evidence type="ECO:0000313" key="10">
    <source>
        <dbReference type="Proteomes" id="UP000886520"/>
    </source>
</evidence>
<dbReference type="EMBL" id="JABFUD020000009">
    <property type="protein sequence ID" value="KAI5075158.1"/>
    <property type="molecule type" value="Genomic_DNA"/>
</dbReference>
<dbReference type="Gene3D" id="3.60.21.10">
    <property type="match status" value="1"/>
</dbReference>
<feature type="binding site" evidence="6">
    <location>
        <position position="125"/>
    </location>
    <ligand>
        <name>Fe cation</name>
        <dbReference type="ChEBI" id="CHEBI:24875"/>
        <label>1</label>
    </ligand>
</feature>
<feature type="binding site" evidence="6">
    <location>
        <position position="296"/>
    </location>
    <ligand>
        <name>Fe cation</name>
        <dbReference type="ChEBI" id="CHEBI:24875"/>
        <label>2</label>
    </ligand>
</feature>
<evidence type="ECO:0000256" key="6">
    <source>
        <dbReference type="PIRSR" id="PIRSR000898-1"/>
    </source>
</evidence>
<dbReference type="SUPFAM" id="SSF56300">
    <property type="entry name" value="Metallo-dependent phosphatases"/>
    <property type="match status" value="1"/>
</dbReference>
<name>A0A9D4ZH06_ADICA</name>
<feature type="binding site" evidence="6">
    <location>
        <position position="122"/>
    </location>
    <ligand>
        <name>Fe cation</name>
        <dbReference type="ChEBI" id="CHEBI:24875"/>
        <label>1</label>
    </ligand>
</feature>
<keyword evidence="10" id="KW-1185">Reference proteome</keyword>
<dbReference type="OrthoDB" id="411211at2759"/>
<dbReference type="EC" id="3.1.3.2" evidence="5"/>
<feature type="binding site" evidence="6">
    <location>
        <position position="160"/>
    </location>
    <ligand>
        <name>Fe cation</name>
        <dbReference type="ChEBI" id="CHEBI:24875"/>
        <label>2</label>
    </ligand>
</feature>
<dbReference type="PANTHER" id="PTHR10161">
    <property type="entry name" value="TARTRATE-RESISTANT ACID PHOSPHATASE TYPE 5"/>
    <property type="match status" value="1"/>
</dbReference>
<keyword evidence="7" id="KW-1133">Transmembrane helix</keyword>
<comment type="similarity">
    <text evidence="2">Belongs to the metallophosphoesterase superfamily. Purple acid phosphatase family.</text>
</comment>
<keyword evidence="7" id="KW-0472">Membrane</keyword>
<dbReference type="PANTHER" id="PTHR10161:SF14">
    <property type="entry name" value="TARTRATE-RESISTANT ACID PHOSPHATASE TYPE 5"/>
    <property type="match status" value="1"/>
</dbReference>
<dbReference type="InterPro" id="IPR004843">
    <property type="entry name" value="Calcineurin-like_PHP"/>
</dbReference>
<feature type="binding site" evidence="6">
    <location>
        <position position="298"/>
    </location>
    <ligand>
        <name>Fe cation</name>
        <dbReference type="ChEBI" id="CHEBI:24875"/>
        <label>1</label>
    </ligand>
</feature>
<dbReference type="InterPro" id="IPR029052">
    <property type="entry name" value="Metallo-depent_PP-like"/>
</dbReference>
<evidence type="ECO:0000256" key="3">
    <source>
        <dbReference type="ARBA" id="ARBA00022729"/>
    </source>
</evidence>
<dbReference type="InterPro" id="IPR024927">
    <property type="entry name" value="Acid_PPase"/>
</dbReference>
<keyword evidence="7" id="KW-0812">Transmembrane</keyword>
<feature type="binding site" evidence="6">
    <location>
        <position position="89"/>
    </location>
    <ligand>
        <name>Fe cation</name>
        <dbReference type="ChEBI" id="CHEBI:24875"/>
        <label>1</label>
    </ligand>
</feature>
<dbReference type="Pfam" id="PF00149">
    <property type="entry name" value="Metallophos"/>
    <property type="match status" value="1"/>
</dbReference>
<evidence type="ECO:0000259" key="8">
    <source>
        <dbReference type="Pfam" id="PF00149"/>
    </source>
</evidence>
<keyword evidence="3" id="KW-0732">Signal</keyword>
<dbReference type="GO" id="GO:0003993">
    <property type="term" value="F:acid phosphatase activity"/>
    <property type="evidence" value="ECO:0007669"/>
    <property type="project" value="UniProtKB-UniRule"/>
</dbReference>
<keyword evidence="6" id="KW-0479">Metal-binding</keyword>
<dbReference type="GO" id="GO:0046872">
    <property type="term" value="F:metal ion binding"/>
    <property type="evidence" value="ECO:0007669"/>
    <property type="project" value="UniProtKB-KW"/>
</dbReference>
<comment type="caution">
    <text evidence="9">The sequence shown here is derived from an EMBL/GenBank/DDBJ whole genome shotgun (WGS) entry which is preliminary data.</text>
</comment>
<evidence type="ECO:0000313" key="9">
    <source>
        <dbReference type="EMBL" id="KAI5075158.1"/>
    </source>
</evidence>
<evidence type="ECO:0000256" key="4">
    <source>
        <dbReference type="ARBA" id="ARBA00022801"/>
    </source>
</evidence>
<proteinExistence type="inferred from homology"/>
<dbReference type="CDD" id="cd07378">
    <property type="entry name" value="MPP_ACP5"/>
    <property type="match status" value="1"/>
</dbReference>
<protein>
    <recommendedName>
        <fullName evidence="5">Purple acid phosphatase</fullName>
        <ecNumber evidence="5">3.1.3.2</ecNumber>
    </recommendedName>
</protein>
<keyword evidence="5 6" id="KW-0408">Iron</keyword>
<comment type="cofactor">
    <cofactor evidence="6">
        <name>Fe cation</name>
        <dbReference type="ChEBI" id="CHEBI:24875"/>
    </cofactor>
    <text evidence="6">Binds 2 iron ions per subunit.</text>
</comment>
<keyword evidence="4 5" id="KW-0378">Hydrolase</keyword>
<comment type="catalytic activity">
    <reaction evidence="1 5">
        <text>a phosphate monoester + H2O = an alcohol + phosphate</text>
        <dbReference type="Rhea" id="RHEA:15017"/>
        <dbReference type="ChEBI" id="CHEBI:15377"/>
        <dbReference type="ChEBI" id="CHEBI:30879"/>
        <dbReference type="ChEBI" id="CHEBI:43474"/>
        <dbReference type="ChEBI" id="CHEBI:67140"/>
        <dbReference type="EC" id="3.1.3.2"/>
    </reaction>
</comment>
<accession>A0A9D4ZH06</accession>
<dbReference type="PIRSF" id="PIRSF000898">
    <property type="entry name" value="Acid_Ptase_5"/>
    <property type="match status" value="1"/>
</dbReference>
<dbReference type="AlphaFoldDB" id="A0A9D4ZH06"/>
<feature type="transmembrane region" description="Helical" evidence="7">
    <location>
        <begin position="38"/>
        <end position="56"/>
    </location>
</feature>
<sequence length="372" mass="41060">MTSQASAEAPLLPISAQLQKAASGQSLGRSGCHSWKRAALICLFSFGLIAVAAYGLKTALQSRASQSILQNRASSSLSEYSLNFLVVGDWGRHGLYNQSLVATQMGKVGDELGIQFVISVGDNFYDRGLTGVNDSAFSESFSDIYTASSLQTTWYAVLGNHDYMGDALAQLSDEIAQHDWRWFCRRQFQLSFPLCNGVNSRHNAEACSDSVDMFFFDTTPFIDAYWENSTTKHYDWRGLAPRAEQLQSQLQDLDAKLQASTATWKFVLGHHTIRSIGSHGDMSELKSEVDMYVNGHDHILQHIKRTDSAIHFVTSGGGSKSYAGLRSYDDDDGVQFVHEGQGFLAVCMTATSALLTFYDVYGVALYSYTKDL</sequence>
<evidence type="ECO:0000256" key="1">
    <source>
        <dbReference type="ARBA" id="ARBA00000032"/>
    </source>
</evidence>
<evidence type="ECO:0000256" key="7">
    <source>
        <dbReference type="SAM" id="Phobius"/>
    </source>
</evidence>
<reference evidence="9" key="1">
    <citation type="submission" date="2021-01" db="EMBL/GenBank/DDBJ databases">
        <title>Adiantum capillus-veneris genome.</title>
        <authorList>
            <person name="Fang Y."/>
            <person name="Liao Q."/>
        </authorList>
    </citation>
    <scope>NUCLEOTIDE SEQUENCE</scope>
    <source>
        <strain evidence="9">H3</strain>
        <tissue evidence="9">Leaf</tissue>
    </source>
</reference>
<feature type="binding site" evidence="6">
    <location>
        <position position="122"/>
    </location>
    <ligand>
        <name>Fe cation</name>
        <dbReference type="ChEBI" id="CHEBI:24875"/>
        <label>2</label>
    </ligand>
</feature>
<dbReference type="Proteomes" id="UP000886520">
    <property type="component" value="Chromosome 9"/>
</dbReference>
<feature type="binding site" evidence="6">
    <location>
        <position position="270"/>
    </location>
    <ligand>
        <name>Fe cation</name>
        <dbReference type="ChEBI" id="CHEBI:24875"/>
        <label>2</label>
    </ligand>
</feature>
<dbReference type="InterPro" id="IPR051558">
    <property type="entry name" value="Metallophosphoesterase_PAP"/>
</dbReference>
<gene>
    <name evidence="9" type="ORF">GOP47_0009234</name>
</gene>
<evidence type="ECO:0000256" key="2">
    <source>
        <dbReference type="ARBA" id="ARBA00008723"/>
    </source>
</evidence>
<evidence type="ECO:0000256" key="5">
    <source>
        <dbReference type="PIRNR" id="PIRNR000898"/>
    </source>
</evidence>